<dbReference type="Pfam" id="PF00082">
    <property type="entry name" value="Peptidase_S8"/>
    <property type="match status" value="1"/>
</dbReference>
<evidence type="ECO:0000256" key="3">
    <source>
        <dbReference type="ARBA" id="ARBA00022825"/>
    </source>
</evidence>
<sequence>MEPPFYKEDKDGYRYQAIETSDSILQTLSSQNTDSVYPPPRVFWSPYSQVNTVAIYVLEKAYDSSCFKGHDGPSVKTIKTGRFQATDLAGAATIYDATHPIDEEKHGVAVLNRIGSKHYGSCRGSLCNCYVVQVRWGKDREGFYDANQWEEAISIIKKHFKELKEAIHSDPYKFAILNISHDVRNTKDIQKALQGLFDDGFVVVAAAGNRRENLDLPKVREKYAPEANPNTILIGALDQDWYGAWHSGQDPTLGSNYGSRVDYWVRGHNVEFHEPNLEMSGTSHACPTAVGVIASMLSAGQITSTKAQDVRAYLDKCAVPALSIEGQKTKHLRNHSGLFPVAHPF</sequence>
<feature type="domain" description="Peptidase S8/S53" evidence="5">
    <location>
        <begin position="102"/>
        <end position="318"/>
    </location>
</feature>
<dbReference type="InterPro" id="IPR036852">
    <property type="entry name" value="Peptidase_S8/S53_dom_sf"/>
</dbReference>
<keyword evidence="3" id="KW-0720">Serine protease</keyword>
<dbReference type="EMBL" id="JAQQWK010000014">
    <property type="protein sequence ID" value="KAK8016637.1"/>
    <property type="molecule type" value="Genomic_DNA"/>
</dbReference>
<accession>A0ABR1RP25</accession>
<keyword evidence="7" id="KW-1185">Reference proteome</keyword>
<keyword evidence="1" id="KW-0645">Protease</keyword>
<dbReference type="Gene3D" id="3.40.50.200">
    <property type="entry name" value="Peptidase S8/S53 domain"/>
    <property type="match status" value="1"/>
</dbReference>
<proteinExistence type="inferred from homology"/>
<dbReference type="PROSITE" id="PS51892">
    <property type="entry name" value="SUBTILASE"/>
    <property type="match status" value="1"/>
</dbReference>
<comment type="caution">
    <text evidence="4">Lacks conserved residue(s) required for the propagation of feature annotation.</text>
</comment>
<evidence type="ECO:0000313" key="6">
    <source>
        <dbReference type="EMBL" id="KAK8016637.1"/>
    </source>
</evidence>
<dbReference type="InterPro" id="IPR000209">
    <property type="entry name" value="Peptidase_S8/S53_dom"/>
</dbReference>
<organism evidence="6 7">
    <name type="scientific">Apiospora rasikravindrae</name>
    <dbReference type="NCBI Taxonomy" id="990691"/>
    <lineage>
        <taxon>Eukaryota</taxon>
        <taxon>Fungi</taxon>
        <taxon>Dikarya</taxon>
        <taxon>Ascomycota</taxon>
        <taxon>Pezizomycotina</taxon>
        <taxon>Sordariomycetes</taxon>
        <taxon>Xylariomycetidae</taxon>
        <taxon>Amphisphaeriales</taxon>
        <taxon>Apiosporaceae</taxon>
        <taxon>Apiospora</taxon>
    </lineage>
</organism>
<dbReference type="InterPro" id="IPR023828">
    <property type="entry name" value="Peptidase_S8_Ser-AS"/>
</dbReference>
<comment type="similarity">
    <text evidence="4">Belongs to the peptidase S8 family.</text>
</comment>
<evidence type="ECO:0000313" key="7">
    <source>
        <dbReference type="Proteomes" id="UP001444661"/>
    </source>
</evidence>
<comment type="caution">
    <text evidence="6">The sequence shown here is derived from an EMBL/GenBank/DDBJ whole genome shotgun (WGS) entry which is preliminary data.</text>
</comment>
<dbReference type="SUPFAM" id="SSF52743">
    <property type="entry name" value="Subtilisin-like"/>
    <property type="match status" value="1"/>
</dbReference>
<evidence type="ECO:0000259" key="5">
    <source>
        <dbReference type="Pfam" id="PF00082"/>
    </source>
</evidence>
<name>A0ABR1RP25_9PEZI</name>
<evidence type="ECO:0000256" key="4">
    <source>
        <dbReference type="PROSITE-ProRule" id="PRU01240"/>
    </source>
</evidence>
<keyword evidence="2" id="KW-0378">Hydrolase</keyword>
<reference evidence="6 7" key="1">
    <citation type="submission" date="2023-01" db="EMBL/GenBank/DDBJ databases">
        <title>Analysis of 21 Apiospora genomes using comparative genomics revels a genus with tremendous synthesis potential of carbohydrate active enzymes and secondary metabolites.</title>
        <authorList>
            <person name="Sorensen T."/>
        </authorList>
    </citation>
    <scope>NUCLEOTIDE SEQUENCE [LARGE SCALE GENOMIC DNA]</scope>
    <source>
        <strain evidence="6 7">CBS 33761</strain>
    </source>
</reference>
<evidence type="ECO:0000256" key="1">
    <source>
        <dbReference type="ARBA" id="ARBA00022670"/>
    </source>
</evidence>
<protein>
    <submittedName>
        <fullName evidence="6">Pen c 1</fullName>
    </submittedName>
</protein>
<gene>
    <name evidence="6" type="ORF">PG993_014826</name>
</gene>
<evidence type="ECO:0000256" key="2">
    <source>
        <dbReference type="ARBA" id="ARBA00022801"/>
    </source>
</evidence>
<dbReference type="PROSITE" id="PS00138">
    <property type="entry name" value="SUBTILASE_SER"/>
    <property type="match status" value="1"/>
</dbReference>
<dbReference type="Proteomes" id="UP001444661">
    <property type="component" value="Unassembled WGS sequence"/>
</dbReference>